<evidence type="ECO:0000313" key="1">
    <source>
        <dbReference type="EMBL" id="KFJ01618.1"/>
    </source>
</evidence>
<accession>A0A087E1G7</accession>
<proteinExistence type="predicted"/>
<sequence length="172" mass="19242">MYLFSDLCRIGMNQVICFYDRPMVTTRLFASMSGYSGDYLRPSRHVRWLDCIDRMRVGNATYWRLDDIVKATHARYGTSWTLVVEQRDYEVVEWVRANHEHGIDLISAQALHDKSAPLALTGVVNVIGDSVVPSGPLFDDETLPYPLGLLAAPDPEGSAPLPPVSFCCPPRA</sequence>
<dbReference type="EMBL" id="JGZT01000008">
    <property type="protein sequence ID" value="KFJ01618.1"/>
    <property type="molecule type" value="Genomic_DNA"/>
</dbReference>
<protein>
    <submittedName>
        <fullName evidence="1">Uncharacterized protein</fullName>
    </submittedName>
</protein>
<gene>
    <name evidence="1" type="ORF">THER5_1512</name>
</gene>
<organism evidence="1 2">
    <name type="scientific">Bifidobacterium thermacidophilum subsp. thermacidophilum</name>
    <dbReference type="NCBI Taxonomy" id="79262"/>
    <lineage>
        <taxon>Bacteria</taxon>
        <taxon>Bacillati</taxon>
        <taxon>Actinomycetota</taxon>
        <taxon>Actinomycetes</taxon>
        <taxon>Bifidobacteriales</taxon>
        <taxon>Bifidobacteriaceae</taxon>
        <taxon>Bifidobacterium</taxon>
    </lineage>
</organism>
<reference evidence="1 2" key="1">
    <citation type="submission" date="2014-03" db="EMBL/GenBank/DDBJ databases">
        <title>Genomics of Bifidobacteria.</title>
        <authorList>
            <person name="Ventura M."/>
            <person name="Milani C."/>
            <person name="Lugli G.A."/>
        </authorList>
    </citation>
    <scope>NUCLEOTIDE SEQUENCE [LARGE SCALE GENOMIC DNA]</scope>
    <source>
        <strain evidence="1 2">LMG 21395</strain>
    </source>
</reference>
<dbReference type="AlphaFoldDB" id="A0A087E1G7"/>
<evidence type="ECO:0000313" key="2">
    <source>
        <dbReference type="Proteomes" id="UP000029003"/>
    </source>
</evidence>
<dbReference type="Proteomes" id="UP000029003">
    <property type="component" value="Unassembled WGS sequence"/>
</dbReference>
<name>A0A087E1G7_9BIFI</name>
<dbReference type="RefSeq" id="WP_029576743.1">
    <property type="nucleotide sequence ID" value="NZ_JGZT01000008.1"/>
</dbReference>
<comment type="caution">
    <text evidence="1">The sequence shown here is derived from an EMBL/GenBank/DDBJ whole genome shotgun (WGS) entry which is preliminary data.</text>
</comment>